<dbReference type="InterPro" id="IPR050129">
    <property type="entry name" value="Zn_alcohol_dh"/>
</dbReference>
<keyword evidence="5" id="KW-1185">Reference proteome</keyword>
<evidence type="ECO:0000256" key="1">
    <source>
        <dbReference type="ARBA" id="ARBA00001947"/>
    </source>
</evidence>
<comment type="cofactor">
    <cofactor evidence="1">
        <name>Zn(2+)</name>
        <dbReference type="ChEBI" id="CHEBI:29105"/>
    </cofactor>
</comment>
<dbReference type="OrthoDB" id="9797931at2"/>
<gene>
    <name evidence="4" type="ORF">F8O01_17760</name>
</gene>
<name>A0A7J5BM05_9MICO</name>
<dbReference type="AlphaFoldDB" id="A0A7J5BM05"/>
<evidence type="ECO:0000259" key="3">
    <source>
        <dbReference type="Pfam" id="PF08240"/>
    </source>
</evidence>
<comment type="caution">
    <text evidence="4">The sequence shown here is derived from an EMBL/GenBank/DDBJ whole genome shotgun (WGS) entry which is preliminary data.</text>
</comment>
<proteinExistence type="predicted"/>
<feature type="domain" description="Alcohol dehydrogenase-like N-terminal" evidence="3">
    <location>
        <begin position="19"/>
        <end position="87"/>
    </location>
</feature>
<dbReference type="SUPFAM" id="SSF50129">
    <property type="entry name" value="GroES-like"/>
    <property type="match status" value="1"/>
</dbReference>
<organism evidence="4 5">
    <name type="scientific">Pseudoclavibacter chungangensis</name>
    <dbReference type="NCBI Taxonomy" id="587635"/>
    <lineage>
        <taxon>Bacteria</taxon>
        <taxon>Bacillati</taxon>
        <taxon>Actinomycetota</taxon>
        <taxon>Actinomycetes</taxon>
        <taxon>Micrococcales</taxon>
        <taxon>Microbacteriaceae</taxon>
        <taxon>Pseudoclavibacter</taxon>
    </lineage>
</organism>
<sequence>MSTIRSSLSFGDPPVPTPGPGAAVVRTHAVSLYGTDLHIHEDGFPTDLPLVQGHEIAGVVVIRDDAGTVRVGERVTVAPLVSSGECRA</sequence>
<accession>A0A7J5BM05</accession>
<evidence type="ECO:0000256" key="2">
    <source>
        <dbReference type="ARBA" id="ARBA00023002"/>
    </source>
</evidence>
<dbReference type="PANTHER" id="PTHR43401">
    <property type="entry name" value="L-THREONINE 3-DEHYDROGENASE"/>
    <property type="match status" value="1"/>
</dbReference>
<protein>
    <submittedName>
        <fullName evidence="4">Alcohol dehydrogenase catalytic domain-containing protein</fullName>
    </submittedName>
</protein>
<reference evidence="4 5" key="1">
    <citation type="submission" date="2019-09" db="EMBL/GenBank/DDBJ databases">
        <title>Phylogeny of genus Pseudoclavibacter and closely related genus.</title>
        <authorList>
            <person name="Li Y."/>
        </authorList>
    </citation>
    <scope>NUCLEOTIDE SEQUENCE [LARGE SCALE GENOMIC DNA]</scope>
    <source>
        <strain evidence="4 5">DSM 23821</strain>
    </source>
</reference>
<keyword evidence="2" id="KW-0560">Oxidoreductase</keyword>
<dbReference type="GO" id="GO:0016491">
    <property type="term" value="F:oxidoreductase activity"/>
    <property type="evidence" value="ECO:0007669"/>
    <property type="project" value="UniProtKB-KW"/>
</dbReference>
<dbReference type="PANTHER" id="PTHR43401:SF5">
    <property type="entry name" value="ALCOHOL DEHYDROGENASE-RELATED"/>
    <property type="match status" value="1"/>
</dbReference>
<dbReference type="InterPro" id="IPR011032">
    <property type="entry name" value="GroES-like_sf"/>
</dbReference>
<dbReference type="InterPro" id="IPR013154">
    <property type="entry name" value="ADH-like_N"/>
</dbReference>
<dbReference type="Pfam" id="PF08240">
    <property type="entry name" value="ADH_N"/>
    <property type="match status" value="1"/>
</dbReference>
<dbReference type="Gene3D" id="3.90.180.10">
    <property type="entry name" value="Medium-chain alcohol dehydrogenases, catalytic domain"/>
    <property type="match status" value="1"/>
</dbReference>
<evidence type="ECO:0000313" key="5">
    <source>
        <dbReference type="Proteomes" id="UP000467240"/>
    </source>
</evidence>
<dbReference type="Proteomes" id="UP000467240">
    <property type="component" value="Unassembled WGS sequence"/>
</dbReference>
<dbReference type="EMBL" id="WBJZ01000052">
    <property type="protein sequence ID" value="KAB1651643.1"/>
    <property type="molecule type" value="Genomic_DNA"/>
</dbReference>
<evidence type="ECO:0000313" key="4">
    <source>
        <dbReference type="EMBL" id="KAB1651643.1"/>
    </source>
</evidence>